<sequence length="230" mass="24981">MKLLALDTATENISVAIYKDGEEFFKSNLAPQKHAELILPMIDDLLKEALVDKNELDGIVLCVGPGSFTGVRVATSTAQGLALALDLKIAPVTSLEALALEALSKNENAPYVVSSIDARMNELYLAVYKNDNGNVKLIDSEVVLPYSECAKKLMDLGIDLDSCALAGTGIEYLKKEGLFNGVEPSVLYPNARFILKEGKQKFESGDALDPSLALPLYVRNEVTWKKVSDQ</sequence>
<reference evidence="5 6" key="1">
    <citation type="submission" date="2021-03" db="EMBL/GenBank/DDBJ databases">
        <title>Succinivibrio sp. nov. isolated from feces of cow.</title>
        <authorList>
            <person name="Choi J.-Y."/>
        </authorList>
    </citation>
    <scope>NUCLEOTIDE SEQUENCE [LARGE SCALE GENOMIC DNA]</scope>
    <source>
        <strain evidence="5 6">AGMB01872</strain>
    </source>
</reference>
<evidence type="ECO:0000256" key="1">
    <source>
        <dbReference type="ARBA" id="ARBA00010493"/>
    </source>
</evidence>
<accession>A0ABS7DJJ1</accession>
<dbReference type="Pfam" id="PF00814">
    <property type="entry name" value="TsaD"/>
    <property type="match status" value="1"/>
</dbReference>
<keyword evidence="6" id="KW-1185">Reference proteome</keyword>
<evidence type="ECO:0000259" key="4">
    <source>
        <dbReference type="Pfam" id="PF00814"/>
    </source>
</evidence>
<name>A0ABS7DJJ1_9GAMM</name>
<comment type="caution">
    <text evidence="5">The sequence shown here is derived from an EMBL/GenBank/DDBJ whole genome shotgun (WGS) entry which is preliminary data.</text>
</comment>
<evidence type="ECO:0000256" key="3">
    <source>
        <dbReference type="ARBA" id="ARBA00032446"/>
    </source>
</evidence>
<feature type="domain" description="Gcp-like" evidence="4">
    <location>
        <begin position="29"/>
        <end position="171"/>
    </location>
</feature>
<protein>
    <recommendedName>
        <fullName evidence="2">tRNA threonylcarbamoyladenosine biosynthesis protein TsaB</fullName>
    </recommendedName>
    <alternativeName>
        <fullName evidence="3">t(6)A37 threonylcarbamoyladenosine biosynthesis protein TsaB</fullName>
    </alternativeName>
</protein>
<dbReference type="RefSeq" id="WP_219937928.1">
    <property type="nucleotide sequence ID" value="NZ_JAGFNY010000026.1"/>
</dbReference>
<gene>
    <name evidence="5" type="primary">tsaB</name>
    <name evidence="5" type="ORF">J5V48_07355</name>
</gene>
<dbReference type="InterPro" id="IPR000905">
    <property type="entry name" value="Gcp-like_dom"/>
</dbReference>
<evidence type="ECO:0000313" key="5">
    <source>
        <dbReference type="EMBL" id="MBW7570706.1"/>
    </source>
</evidence>
<dbReference type="CDD" id="cd24032">
    <property type="entry name" value="ASKHA_NBD_TsaB"/>
    <property type="match status" value="1"/>
</dbReference>
<evidence type="ECO:0000256" key="2">
    <source>
        <dbReference type="ARBA" id="ARBA00019012"/>
    </source>
</evidence>
<proteinExistence type="inferred from homology"/>
<comment type="similarity">
    <text evidence="1">Belongs to the KAE1 / TsaD family. TsaB subfamily.</text>
</comment>
<dbReference type="PANTHER" id="PTHR11735">
    <property type="entry name" value="TRNA N6-ADENOSINE THREONYLCARBAMOYLTRANSFERASE"/>
    <property type="match status" value="1"/>
</dbReference>
<dbReference type="EMBL" id="JAGFNY010000026">
    <property type="protein sequence ID" value="MBW7570706.1"/>
    <property type="molecule type" value="Genomic_DNA"/>
</dbReference>
<organism evidence="5 6">
    <name type="scientific">Succinivibrio faecicola</name>
    <dbReference type="NCBI Taxonomy" id="2820300"/>
    <lineage>
        <taxon>Bacteria</taxon>
        <taxon>Pseudomonadati</taxon>
        <taxon>Pseudomonadota</taxon>
        <taxon>Gammaproteobacteria</taxon>
        <taxon>Aeromonadales</taxon>
        <taxon>Succinivibrionaceae</taxon>
        <taxon>Succinivibrio</taxon>
    </lineage>
</organism>
<dbReference type="Proteomes" id="UP000731465">
    <property type="component" value="Unassembled WGS sequence"/>
</dbReference>
<dbReference type="InterPro" id="IPR022496">
    <property type="entry name" value="T6A_TsaB"/>
</dbReference>
<dbReference type="SUPFAM" id="SSF53067">
    <property type="entry name" value="Actin-like ATPase domain"/>
    <property type="match status" value="2"/>
</dbReference>
<dbReference type="InterPro" id="IPR043129">
    <property type="entry name" value="ATPase_NBD"/>
</dbReference>
<evidence type="ECO:0000313" key="6">
    <source>
        <dbReference type="Proteomes" id="UP000731465"/>
    </source>
</evidence>
<dbReference type="Gene3D" id="3.30.420.40">
    <property type="match status" value="2"/>
</dbReference>
<dbReference type="NCBIfam" id="TIGR03725">
    <property type="entry name" value="T6A_YeaZ"/>
    <property type="match status" value="1"/>
</dbReference>
<dbReference type="PANTHER" id="PTHR11735:SF11">
    <property type="entry name" value="TRNA THREONYLCARBAMOYLADENOSINE BIOSYNTHESIS PROTEIN TSAB"/>
    <property type="match status" value="1"/>
</dbReference>